<gene>
    <name evidence="2" type="ORF">OG549_17290</name>
</gene>
<feature type="compositionally biased region" description="Low complexity" evidence="1">
    <location>
        <begin position="54"/>
        <end position="63"/>
    </location>
</feature>
<proteinExistence type="predicted"/>
<organism evidence="2">
    <name type="scientific">Streptomyces sp. NBC_00003</name>
    <dbReference type="NCBI Taxonomy" id="2903608"/>
    <lineage>
        <taxon>Bacteria</taxon>
        <taxon>Bacillati</taxon>
        <taxon>Actinomycetota</taxon>
        <taxon>Actinomycetes</taxon>
        <taxon>Kitasatosporales</taxon>
        <taxon>Streptomycetaceae</taxon>
        <taxon>Streptomyces</taxon>
    </lineage>
</organism>
<accession>A0AAU2V5G4</accession>
<dbReference type="PROSITE" id="PS51257">
    <property type="entry name" value="PROKAR_LIPOPROTEIN"/>
    <property type="match status" value="1"/>
</dbReference>
<reference evidence="2" key="1">
    <citation type="submission" date="2022-10" db="EMBL/GenBank/DDBJ databases">
        <title>The complete genomes of actinobacterial strains from the NBC collection.</title>
        <authorList>
            <person name="Joergensen T.S."/>
            <person name="Alvarez Arevalo M."/>
            <person name="Sterndorff E.B."/>
            <person name="Faurdal D."/>
            <person name="Vuksanovic O."/>
            <person name="Mourched A.-S."/>
            <person name="Charusanti P."/>
            <person name="Shaw S."/>
            <person name="Blin K."/>
            <person name="Weber T."/>
        </authorList>
    </citation>
    <scope>NUCLEOTIDE SEQUENCE</scope>
    <source>
        <strain evidence="2">NBC_00003</strain>
    </source>
</reference>
<evidence type="ECO:0000256" key="1">
    <source>
        <dbReference type="SAM" id="MobiDB-lite"/>
    </source>
</evidence>
<feature type="compositionally biased region" description="Basic and acidic residues" evidence="1">
    <location>
        <begin position="39"/>
        <end position="52"/>
    </location>
</feature>
<dbReference type="AlphaFoldDB" id="A0AAU2V5G4"/>
<feature type="region of interest" description="Disordered" evidence="1">
    <location>
        <begin position="36"/>
        <end position="68"/>
    </location>
</feature>
<sequence>MRGLSRHSGGALTAGTTALAGLSALGLLVAGCSTGGTGTRDEGEAPRSDKVSHATPTPSATSPEPFTKVDPVQLLKADPKVSTRVKAQLKPCTKDEYPIDVTYGHLTGTTGQDVVVNVMNCADAVGLGAYVYRASGSSYDNVFTAEETPVYAEIDRGDLVVTRQMYAAGDKPAFASSEVVTTYHWSGGASGKFAQQDQVENDYSKAVGGNESAAPVPAAP</sequence>
<evidence type="ECO:0008006" key="3">
    <source>
        <dbReference type="Google" id="ProtNLM"/>
    </source>
</evidence>
<name>A0AAU2V5G4_9ACTN</name>
<protein>
    <recommendedName>
        <fullName evidence="3">Lipoprotein CseA</fullName>
    </recommendedName>
</protein>
<dbReference type="EMBL" id="CP108318">
    <property type="protein sequence ID" value="WTW62266.1"/>
    <property type="molecule type" value="Genomic_DNA"/>
</dbReference>
<evidence type="ECO:0000313" key="2">
    <source>
        <dbReference type="EMBL" id="WTW62266.1"/>
    </source>
</evidence>